<accession>H5XTG2</accession>
<dbReference type="InterPro" id="IPR041698">
    <property type="entry name" value="Methyltransf_25"/>
</dbReference>
<dbReference type="Gene3D" id="3.40.50.150">
    <property type="entry name" value="Vaccinia Virus protein VP39"/>
    <property type="match status" value="1"/>
</dbReference>
<gene>
    <name evidence="4" type="ORF">DesyoDRAFT_1253</name>
</gene>
<dbReference type="CDD" id="cd02440">
    <property type="entry name" value="AdoMet_MTases"/>
    <property type="match status" value="1"/>
</dbReference>
<dbReference type="RefSeq" id="WP_007780783.1">
    <property type="nucleotide sequence ID" value="NZ_CM001441.1"/>
</dbReference>
<dbReference type="Proteomes" id="UP000005104">
    <property type="component" value="Chromosome"/>
</dbReference>
<name>H5XTG2_9FIRM</name>
<reference evidence="4 5" key="1">
    <citation type="submission" date="2011-11" db="EMBL/GenBank/DDBJ databases">
        <title>The Noncontiguous Finished genome of Desulfosporosinus youngiae DSM 17734.</title>
        <authorList>
            <consortium name="US DOE Joint Genome Institute (JGI-PGF)"/>
            <person name="Lucas S."/>
            <person name="Han J."/>
            <person name="Lapidus A."/>
            <person name="Cheng J.-F."/>
            <person name="Goodwin L."/>
            <person name="Pitluck S."/>
            <person name="Peters L."/>
            <person name="Ovchinnikova G."/>
            <person name="Lu M."/>
            <person name="Land M.L."/>
            <person name="Hauser L."/>
            <person name="Pester M."/>
            <person name="Spring S."/>
            <person name="Ollivier B."/>
            <person name="Rattei T."/>
            <person name="Klenk H.-P."/>
            <person name="Wagner M."/>
            <person name="Loy A."/>
            <person name="Woyke T.J."/>
        </authorList>
    </citation>
    <scope>NUCLEOTIDE SEQUENCE [LARGE SCALE GENOMIC DNA]</scope>
    <source>
        <strain evidence="4 5">DSM 17734</strain>
    </source>
</reference>
<protein>
    <submittedName>
        <fullName evidence="4">Methylase involved in ubiquinone/menaquinone biosynthesis</fullName>
    </submittedName>
</protein>
<keyword evidence="5" id="KW-1185">Reference proteome</keyword>
<evidence type="ECO:0000256" key="1">
    <source>
        <dbReference type="ARBA" id="ARBA00022603"/>
    </source>
</evidence>
<evidence type="ECO:0000313" key="5">
    <source>
        <dbReference type="Proteomes" id="UP000005104"/>
    </source>
</evidence>
<evidence type="ECO:0000313" key="4">
    <source>
        <dbReference type="EMBL" id="EHQ88421.1"/>
    </source>
</evidence>
<keyword evidence="2" id="KW-0808">Transferase</keyword>
<dbReference type="STRING" id="768710.DesyoDRAFT_1253"/>
<proteinExistence type="predicted"/>
<evidence type="ECO:0000259" key="3">
    <source>
        <dbReference type="Pfam" id="PF13649"/>
    </source>
</evidence>
<feature type="domain" description="Methyltransferase" evidence="3">
    <location>
        <begin position="45"/>
        <end position="137"/>
    </location>
</feature>
<sequence>MGRISKTITAYDKNCNEFNEKFSEFTPYIQKITEFINLLEPGMNVLDLGCGPGNVSRQLMLSGKRYVIQGIDLSEEMVKLARKNVPAGDFSCRDIREISYRDESFDVIFLSFCIVHLNETEMLDLLQKVSNYLREKGKLYLSFMEGKNDGFEKTSFSEEEIYYYYHSAQRVEKILNDNHLAIIEITKQAYQESDGSVTTDVFIFAEKY</sequence>
<dbReference type="OrthoDB" id="9774345at2"/>
<dbReference type="AlphaFoldDB" id="H5XTG2"/>
<dbReference type="eggNOG" id="COG2226">
    <property type="taxonomic scope" value="Bacteria"/>
</dbReference>
<dbReference type="EMBL" id="CM001441">
    <property type="protein sequence ID" value="EHQ88421.1"/>
    <property type="molecule type" value="Genomic_DNA"/>
</dbReference>
<dbReference type="PANTHER" id="PTHR43861:SF1">
    <property type="entry name" value="TRANS-ACONITATE 2-METHYLTRANSFERASE"/>
    <property type="match status" value="1"/>
</dbReference>
<dbReference type="HOGENOM" id="CLU_060397_0_1_9"/>
<dbReference type="InterPro" id="IPR029063">
    <property type="entry name" value="SAM-dependent_MTases_sf"/>
</dbReference>
<organism evidence="4 5">
    <name type="scientific">Desulfosporosinus youngiae DSM 17734</name>
    <dbReference type="NCBI Taxonomy" id="768710"/>
    <lineage>
        <taxon>Bacteria</taxon>
        <taxon>Bacillati</taxon>
        <taxon>Bacillota</taxon>
        <taxon>Clostridia</taxon>
        <taxon>Eubacteriales</taxon>
        <taxon>Desulfitobacteriaceae</taxon>
        <taxon>Desulfosporosinus</taxon>
    </lineage>
</organism>
<keyword evidence="1 4" id="KW-0489">Methyltransferase</keyword>
<dbReference type="Pfam" id="PF13649">
    <property type="entry name" value="Methyltransf_25"/>
    <property type="match status" value="1"/>
</dbReference>
<dbReference type="GO" id="GO:0008168">
    <property type="term" value="F:methyltransferase activity"/>
    <property type="evidence" value="ECO:0007669"/>
    <property type="project" value="UniProtKB-KW"/>
</dbReference>
<dbReference type="GO" id="GO:0032259">
    <property type="term" value="P:methylation"/>
    <property type="evidence" value="ECO:0007669"/>
    <property type="project" value="UniProtKB-KW"/>
</dbReference>
<keyword evidence="4" id="KW-0830">Ubiquinone</keyword>
<dbReference type="PANTHER" id="PTHR43861">
    <property type="entry name" value="TRANS-ACONITATE 2-METHYLTRANSFERASE-RELATED"/>
    <property type="match status" value="1"/>
</dbReference>
<dbReference type="SUPFAM" id="SSF53335">
    <property type="entry name" value="S-adenosyl-L-methionine-dependent methyltransferases"/>
    <property type="match status" value="1"/>
</dbReference>
<evidence type="ECO:0000256" key="2">
    <source>
        <dbReference type="ARBA" id="ARBA00022679"/>
    </source>
</evidence>